<dbReference type="Proteomes" id="UP000886653">
    <property type="component" value="Unassembled WGS sequence"/>
</dbReference>
<evidence type="ECO:0000313" key="3">
    <source>
        <dbReference type="Proteomes" id="UP000886653"/>
    </source>
</evidence>
<feature type="domain" description="CxC6 like cysteine cluster associated with KDZ" evidence="1">
    <location>
        <begin position="2"/>
        <end position="80"/>
    </location>
</feature>
<dbReference type="Pfam" id="PF18721">
    <property type="entry name" value="CxC6"/>
    <property type="match status" value="1"/>
</dbReference>
<organism evidence="2 3">
    <name type="scientific">Cronartium quercuum f. sp. fusiforme G11</name>
    <dbReference type="NCBI Taxonomy" id="708437"/>
    <lineage>
        <taxon>Eukaryota</taxon>
        <taxon>Fungi</taxon>
        <taxon>Dikarya</taxon>
        <taxon>Basidiomycota</taxon>
        <taxon>Pucciniomycotina</taxon>
        <taxon>Pucciniomycetes</taxon>
        <taxon>Pucciniales</taxon>
        <taxon>Coleosporiaceae</taxon>
        <taxon>Cronartium</taxon>
    </lineage>
</organism>
<name>A0A9P6NSH0_9BASI</name>
<evidence type="ECO:0000313" key="2">
    <source>
        <dbReference type="EMBL" id="KAG0149433.1"/>
    </source>
</evidence>
<dbReference type="OrthoDB" id="2501483at2759"/>
<proteinExistence type="predicted"/>
<dbReference type="AlphaFoldDB" id="A0A9P6NSH0"/>
<gene>
    <name evidence="2" type="ORF">CROQUDRAFT_39818</name>
</gene>
<protein>
    <recommendedName>
        <fullName evidence="1">CxC6 like cysteine cluster associated with KDZ domain-containing protein</fullName>
    </recommendedName>
</protein>
<comment type="caution">
    <text evidence="2">The sequence shown here is derived from an EMBL/GenBank/DDBJ whole genome shotgun (WGS) entry which is preliminary data.</text>
</comment>
<evidence type="ECO:0000259" key="1">
    <source>
        <dbReference type="Pfam" id="PF18721"/>
    </source>
</evidence>
<sequence>MITNGITIRYWQCSASKDQLAALGEGCGPCCSPLNHFLDHFCPSHTQSLKTTCHAQPCTAPCVVNTNHCNDPIHQAAVEHFQGQKGSMFPNFKSLNWPGSHLPIDPMALINTNTYDVDSQGYMELTNVEEHAFEGTRDGGETSKHKKNICCSCCRTHTLPRYFDNAQLWVAPCGIVLVFETMMKSEGLRELKEMMFRNFGGNMPQCLFYNNNCGLYSHIQTSAADREACSGTIFPVDPFHFRGHADTHTSCHENNNPHLFPELKVDGKWAFNASAAEMTNVWFGKFDSMVRNMHATWYHFFFK</sequence>
<reference evidence="2" key="1">
    <citation type="submission" date="2013-11" db="EMBL/GenBank/DDBJ databases">
        <title>Genome sequence of the fusiform rust pathogen reveals effectors for host alternation and coevolution with pine.</title>
        <authorList>
            <consortium name="DOE Joint Genome Institute"/>
            <person name="Smith K."/>
            <person name="Pendleton A."/>
            <person name="Kubisiak T."/>
            <person name="Anderson C."/>
            <person name="Salamov A."/>
            <person name="Aerts A."/>
            <person name="Riley R."/>
            <person name="Clum A."/>
            <person name="Lindquist E."/>
            <person name="Ence D."/>
            <person name="Campbell M."/>
            <person name="Kronenberg Z."/>
            <person name="Feau N."/>
            <person name="Dhillon B."/>
            <person name="Hamelin R."/>
            <person name="Burleigh J."/>
            <person name="Smith J."/>
            <person name="Yandell M."/>
            <person name="Nelson C."/>
            <person name="Grigoriev I."/>
            <person name="Davis J."/>
        </authorList>
    </citation>
    <scope>NUCLEOTIDE SEQUENCE</scope>
    <source>
        <strain evidence="2">G11</strain>
    </source>
</reference>
<dbReference type="InterPro" id="IPR040898">
    <property type="entry name" value="CxC6"/>
</dbReference>
<accession>A0A9P6NSH0</accession>
<keyword evidence="3" id="KW-1185">Reference proteome</keyword>
<dbReference type="EMBL" id="MU167228">
    <property type="protein sequence ID" value="KAG0149433.1"/>
    <property type="molecule type" value="Genomic_DNA"/>
</dbReference>